<gene>
    <name evidence="1" type="ORF">ABID08_002057</name>
</gene>
<protein>
    <recommendedName>
        <fullName evidence="3">Lipoprotein</fullName>
    </recommendedName>
</protein>
<evidence type="ECO:0000313" key="2">
    <source>
        <dbReference type="Proteomes" id="UP001549077"/>
    </source>
</evidence>
<keyword evidence="2" id="KW-1185">Reference proteome</keyword>
<accession>A0ABV2ME01</accession>
<evidence type="ECO:0000313" key="1">
    <source>
        <dbReference type="EMBL" id="MET3754700.1"/>
    </source>
</evidence>
<evidence type="ECO:0008006" key="3">
    <source>
        <dbReference type="Google" id="ProtNLM"/>
    </source>
</evidence>
<dbReference type="PROSITE" id="PS51257">
    <property type="entry name" value="PROKAR_LIPOPROTEIN"/>
    <property type="match status" value="1"/>
</dbReference>
<reference evidence="1 2" key="1">
    <citation type="submission" date="2024-06" db="EMBL/GenBank/DDBJ databases">
        <title>Genomic Encyclopedia of Type Strains, Phase IV (KMG-IV): sequencing the most valuable type-strain genomes for metagenomic binning, comparative biology and taxonomic classification.</title>
        <authorList>
            <person name="Goeker M."/>
        </authorList>
    </citation>
    <scope>NUCLEOTIDE SEQUENCE [LARGE SCALE GENOMIC DNA]</scope>
    <source>
        <strain evidence="1 2">DSM 29288</strain>
    </source>
</reference>
<proteinExistence type="predicted"/>
<sequence length="127" mass="13759">MKRTILLVGVGVLSGCVSAEQLDKIYGSQMPPTAAERAAAITYIKSTFYDPYSIRDASISNAVTLLDTGYRSICVRFNAKNRMGGYVGMTSTSLRFRGASVVSSLQDAPGCNTDRLQYSAFPELENL</sequence>
<dbReference type="GeneID" id="91148506"/>
<dbReference type="EMBL" id="JBEPMY010000004">
    <property type="protein sequence ID" value="MET3754700.1"/>
    <property type="molecule type" value="Genomic_DNA"/>
</dbReference>
<name>A0ABV2ME01_9HYPH</name>
<comment type="caution">
    <text evidence="1">The sequence shown here is derived from an EMBL/GenBank/DDBJ whole genome shotgun (WGS) entry which is preliminary data.</text>
</comment>
<organism evidence="1 2">
    <name type="scientific">Rhizobium binae</name>
    <dbReference type="NCBI Taxonomy" id="1138190"/>
    <lineage>
        <taxon>Bacteria</taxon>
        <taxon>Pseudomonadati</taxon>
        <taxon>Pseudomonadota</taxon>
        <taxon>Alphaproteobacteria</taxon>
        <taxon>Hyphomicrobiales</taxon>
        <taxon>Rhizobiaceae</taxon>
        <taxon>Rhizobium/Agrobacterium group</taxon>
        <taxon>Rhizobium</taxon>
    </lineage>
</organism>
<dbReference type="RefSeq" id="WP_168302387.1">
    <property type="nucleotide sequence ID" value="NZ_CP071604.1"/>
</dbReference>
<dbReference type="Proteomes" id="UP001549077">
    <property type="component" value="Unassembled WGS sequence"/>
</dbReference>